<keyword evidence="3" id="KW-1185">Reference proteome</keyword>
<protein>
    <submittedName>
        <fullName evidence="2">Uncharacterized protein</fullName>
    </submittedName>
</protein>
<feature type="region of interest" description="Disordered" evidence="1">
    <location>
        <begin position="16"/>
        <end position="38"/>
    </location>
</feature>
<organism evidence="2 3">
    <name type="scientific">Porphyra umbilicalis</name>
    <name type="common">Purple laver</name>
    <name type="synonym">Red alga</name>
    <dbReference type="NCBI Taxonomy" id="2786"/>
    <lineage>
        <taxon>Eukaryota</taxon>
        <taxon>Rhodophyta</taxon>
        <taxon>Bangiophyceae</taxon>
        <taxon>Bangiales</taxon>
        <taxon>Bangiaceae</taxon>
        <taxon>Porphyra</taxon>
    </lineage>
</organism>
<name>A0A1X6P5A4_PORUM</name>
<reference evidence="2 3" key="1">
    <citation type="submission" date="2017-03" db="EMBL/GenBank/DDBJ databases">
        <title>WGS assembly of Porphyra umbilicalis.</title>
        <authorList>
            <person name="Brawley S.H."/>
            <person name="Blouin N.A."/>
            <person name="Ficko-Blean E."/>
            <person name="Wheeler G.L."/>
            <person name="Lohr M."/>
            <person name="Goodson H.V."/>
            <person name="Jenkins J.W."/>
            <person name="Blaby-Haas C.E."/>
            <person name="Helliwell K.E."/>
            <person name="Chan C."/>
            <person name="Marriage T."/>
            <person name="Bhattacharya D."/>
            <person name="Klein A.S."/>
            <person name="Badis Y."/>
            <person name="Brodie J."/>
            <person name="Cao Y."/>
            <person name="Collen J."/>
            <person name="Dittami S.M."/>
            <person name="Gachon C.M."/>
            <person name="Green B.R."/>
            <person name="Karpowicz S."/>
            <person name="Kim J.W."/>
            <person name="Kudahl U."/>
            <person name="Lin S."/>
            <person name="Michel G."/>
            <person name="Mittag M."/>
            <person name="Olson B.J."/>
            <person name="Pangilinan J."/>
            <person name="Peng Y."/>
            <person name="Qiu H."/>
            <person name="Shu S."/>
            <person name="Singer J.T."/>
            <person name="Smith A.G."/>
            <person name="Sprecher B.N."/>
            <person name="Wagner V."/>
            <person name="Wang W."/>
            <person name="Wang Z.-Y."/>
            <person name="Yan J."/>
            <person name="Yarish C."/>
            <person name="Zoeuner-Riek S."/>
            <person name="Zhuang Y."/>
            <person name="Zou Y."/>
            <person name="Lindquist E.A."/>
            <person name="Grimwood J."/>
            <person name="Barry K."/>
            <person name="Rokhsar D.S."/>
            <person name="Schmutz J."/>
            <person name="Stiller J.W."/>
            <person name="Grossman A.R."/>
            <person name="Prochnik S.E."/>
        </authorList>
    </citation>
    <scope>NUCLEOTIDE SEQUENCE [LARGE SCALE GENOMIC DNA]</scope>
    <source>
        <strain evidence="2">4086291</strain>
    </source>
</reference>
<dbReference type="EMBL" id="KV918881">
    <property type="protein sequence ID" value="OSX76062.1"/>
    <property type="molecule type" value="Genomic_DNA"/>
</dbReference>
<dbReference type="AlphaFoldDB" id="A0A1X6P5A4"/>
<feature type="region of interest" description="Disordered" evidence="1">
    <location>
        <begin position="155"/>
        <end position="178"/>
    </location>
</feature>
<dbReference type="Proteomes" id="UP000218209">
    <property type="component" value="Unassembled WGS sequence"/>
</dbReference>
<accession>A0A1X6P5A4</accession>
<evidence type="ECO:0000313" key="2">
    <source>
        <dbReference type="EMBL" id="OSX76062.1"/>
    </source>
</evidence>
<gene>
    <name evidence="2" type="ORF">BU14_0208s0020</name>
</gene>
<evidence type="ECO:0000313" key="3">
    <source>
        <dbReference type="Proteomes" id="UP000218209"/>
    </source>
</evidence>
<proteinExistence type="predicted"/>
<feature type="compositionally biased region" description="Basic residues" evidence="1">
    <location>
        <begin position="16"/>
        <end position="26"/>
    </location>
</feature>
<evidence type="ECO:0000256" key="1">
    <source>
        <dbReference type="SAM" id="MobiDB-lite"/>
    </source>
</evidence>
<sequence>MLRILGAWAGGMRCRTRPPSRRRWRRPGATPPLRPSLSRMYGVSASLPTLDPPPKGIAPISDKQLKSIVDTCEVATHTRADAAAASALARQAKVDEKGRKDQEDFLQAGREAGRQYVAALKRSAAVGFAAGAASLLKLGAAADDKRVAAADNKRAAAADDEGVTTAGHKGVAAASDEHSSAAGAEGVAAVGEKGAAAAAEDGVDAAEAPLAAAATSTGHAAVGASMAEAETAFVKPYAVEMLTMDWATALKEYEDGIQSHTAQKLTDADGAAAAAAHAATALTAAARALAAGAVAERAAVEGVTASLLEGKRLAARRRPPPP</sequence>